<dbReference type="Proteomes" id="UP000693981">
    <property type="component" value="Unassembled WGS sequence"/>
</dbReference>
<feature type="signal peptide" evidence="8">
    <location>
        <begin position="1"/>
        <end position="29"/>
    </location>
</feature>
<gene>
    <name evidence="9" type="primary">FAEB-2_5</name>
    <name evidence="9" type="ORF">PHYBOEH_006841</name>
</gene>
<keyword evidence="3" id="KW-0119">Carbohydrate metabolism</keyword>
<evidence type="ECO:0000256" key="6">
    <source>
        <dbReference type="ARBA" id="ARBA00023157"/>
    </source>
</evidence>
<evidence type="ECO:0000256" key="3">
    <source>
        <dbReference type="ARBA" id="ARBA00022651"/>
    </source>
</evidence>
<comment type="catalytic activity">
    <reaction evidence="7">
        <text>feruloyl-polysaccharide + H2O = ferulate + polysaccharide.</text>
        <dbReference type="EC" id="3.1.1.73"/>
    </reaction>
</comment>
<dbReference type="GO" id="GO:0030600">
    <property type="term" value="F:feruloyl esterase activity"/>
    <property type="evidence" value="ECO:0007669"/>
    <property type="project" value="UniProtKB-EC"/>
</dbReference>
<keyword evidence="5" id="KW-0378">Hydrolase</keyword>
<dbReference type="AlphaFoldDB" id="A0A8T1X7W6"/>
<reference evidence="9" key="1">
    <citation type="submission" date="2021-02" db="EMBL/GenBank/DDBJ databases">
        <authorList>
            <person name="Palmer J.M."/>
        </authorList>
    </citation>
    <scope>NUCLEOTIDE SEQUENCE</scope>
    <source>
        <strain evidence="9">SCRP23</strain>
    </source>
</reference>
<keyword evidence="4 8" id="KW-0732">Signal</keyword>
<evidence type="ECO:0000256" key="7">
    <source>
        <dbReference type="ARBA" id="ARBA00034075"/>
    </source>
</evidence>
<keyword evidence="6" id="KW-1015">Disulfide bond</keyword>
<evidence type="ECO:0000256" key="5">
    <source>
        <dbReference type="ARBA" id="ARBA00022801"/>
    </source>
</evidence>
<dbReference type="PANTHER" id="PTHR33938">
    <property type="entry name" value="FERULOYL ESTERASE B-RELATED"/>
    <property type="match status" value="1"/>
</dbReference>
<protein>
    <recommendedName>
        <fullName evidence="1">feruloyl esterase</fullName>
        <ecNumber evidence="1">3.1.1.73</ecNumber>
    </recommendedName>
</protein>
<comment type="caution">
    <text evidence="9">The sequence shown here is derived from an EMBL/GenBank/DDBJ whole genome shotgun (WGS) entry which is preliminary data.</text>
</comment>
<dbReference type="InterPro" id="IPR011118">
    <property type="entry name" value="Tannase/feruloyl_esterase"/>
</dbReference>
<dbReference type="EMBL" id="JAGDFL010000037">
    <property type="protein sequence ID" value="KAG7400133.1"/>
    <property type="molecule type" value="Genomic_DNA"/>
</dbReference>
<feature type="chain" id="PRO_5035865734" description="feruloyl esterase" evidence="8">
    <location>
        <begin position="30"/>
        <end position="373"/>
    </location>
</feature>
<keyword evidence="3" id="KW-0858">Xylan degradation</keyword>
<dbReference type="EC" id="3.1.1.73" evidence="1"/>
<evidence type="ECO:0000256" key="8">
    <source>
        <dbReference type="SAM" id="SignalP"/>
    </source>
</evidence>
<evidence type="ECO:0000313" key="9">
    <source>
        <dbReference type="EMBL" id="KAG7400133.1"/>
    </source>
</evidence>
<name>A0A8T1X7W6_9STRA</name>
<dbReference type="PANTHER" id="PTHR33938:SF15">
    <property type="entry name" value="FERULOYL ESTERASE B-RELATED"/>
    <property type="match status" value="1"/>
</dbReference>
<dbReference type="GO" id="GO:0045493">
    <property type="term" value="P:xylan catabolic process"/>
    <property type="evidence" value="ECO:0007669"/>
    <property type="project" value="UniProtKB-KW"/>
</dbReference>
<keyword evidence="3" id="KW-0624">Polysaccharide degradation</keyword>
<organism evidence="9 10">
    <name type="scientific">Phytophthora boehmeriae</name>
    <dbReference type="NCBI Taxonomy" id="109152"/>
    <lineage>
        <taxon>Eukaryota</taxon>
        <taxon>Sar</taxon>
        <taxon>Stramenopiles</taxon>
        <taxon>Oomycota</taxon>
        <taxon>Peronosporomycetes</taxon>
        <taxon>Peronosporales</taxon>
        <taxon>Peronosporaceae</taxon>
        <taxon>Phytophthora</taxon>
    </lineage>
</organism>
<evidence type="ECO:0000256" key="2">
    <source>
        <dbReference type="ARBA" id="ARBA00022487"/>
    </source>
</evidence>
<evidence type="ECO:0000256" key="1">
    <source>
        <dbReference type="ARBA" id="ARBA00013091"/>
    </source>
</evidence>
<keyword evidence="2" id="KW-0719">Serine esterase</keyword>
<dbReference type="OrthoDB" id="3039123at2759"/>
<accession>A0A8T1X7W6</accession>
<evidence type="ECO:0000256" key="4">
    <source>
        <dbReference type="ARBA" id="ARBA00022729"/>
    </source>
</evidence>
<keyword evidence="10" id="KW-1185">Reference proteome</keyword>
<sequence length="373" mass="39613">MAFAISRPRYCGLTSVALLLLLTIVAVSGSTRSTLLVLKSATCDAFLYASLSDDGAKTSTDSTAISSDVRRDSAASDVVEDDPLSTPATEDRKVLDDSVAGQLSVVKPVVDCEALLGVDLSGITEEGHAAVTSAAETIHQGTLYCSVEGTLPASTQWQVLLPVRTWTQRYMQIGCGGLCGNIRMQVNAAFGSRQVSGGEFVLAATDMGGAMDGKVFANNPGRRKSFAYSAHHVTALVSKTLIQAYYGQKPSYSYFNGCSDGGPAVDAATVSAERQLNEEQQCLTEAEVDVIRKFYMGPVDPVTGSHLNGGQAQFCSEFAWEGVFVPSKQGEPVMSAFIAHAALRYLIVEPNPPETYSLNDLEFSEATVDLLCA</sequence>
<evidence type="ECO:0000313" key="10">
    <source>
        <dbReference type="Proteomes" id="UP000693981"/>
    </source>
</evidence>
<dbReference type="Pfam" id="PF07519">
    <property type="entry name" value="Tannase"/>
    <property type="match status" value="1"/>
</dbReference>
<proteinExistence type="predicted"/>